<name>A0AAW0B8P1_9AGAR</name>
<feature type="region of interest" description="Disordered" evidence="1">
    <location>
        <begin position="1"/>
        <end position="51"/>
    </location>
</feature>
<evidence type="ECO:0000256" key="1">
    <source>
        <dbReference type="SAM" id="MobiDB-lite"/>
    </source>
</evidence>
<evidence type="ECO:0000313" key="2">
    <source>
        <dbReference type="EMBL" id="KAK7021145.1"/>
    </source>
</evidence>
<proteinExistence type="predicted"/>
<organism evidence="2 3">
    <name type="scientific">Favolaschia claudopus</name>
    <dbReference type="NCBI Taxonomy" id="2862362"/>
    <lineage>
        <taxon>Eukaryota</taxon>
        <taxon>Fungi</taxon>
        <taxon>Dikarya</taxon>
        <taxon>Basidiomycota</taxon>
        <taxon>Agaricomycotina</taxon>
        <taxon>Agaricomycetes</taxon>
        <taxon>Agaricomycetidae</taxon>
        <taxon>Agaricales</taxon>
        <taxon>Marasmiineae</taxon>
        <taxon>Mycenaceae</taxon>
        <taxon>Favolaschia</taxon>
    </lineage>
</organism>
<comment type="caution">
    <text evidence="2">The sequence shown here is derived from an EMBL/GenBank/DDBJ whole genome shotgun (WGS) entry which is preliminary data.</text>
</comment>
<gene>
    <name evidence="2" type="ORF">R3P38DRAFT_3196759</name>
</gene>
<protein>
    <submittedName>
        <fullName evidence="2">Uncharacterized protein</fullName>
    </submittedName>
</protein>
<sequence>MHLEPTTKPPADASASAVARDQQARVLAAQRVTQKSKRRTRPPTSAREEEHQRAMQLLQIGIAHSRMTTPPADLANPSWVTANYTADEIAGDYQAQLFFAYQNRDAGLRSAIPPWEGIPGTKYTREWGENLLAAARSSRAGKVSFLIVKALGKPLGADERIAIRRIMERRQGWHSLSDQYSALSAVERRLPVPLAPRCLPENATSFLRHSSDLLIGPLNELRRQIPHMPLEQTLTPVELLLLRHQHPKDTLPSRPVHENNVASLGEAEEDEADTVEVDEDGGDASDAEDEAYNVASANVVEDQAIRVMDPNSENNLNFAPNPEQRYDLDFVLLEKGCNELMGDIRSAKRAIEEHANCELRQAELARRPKWEARQRKHD</sequence>
<dbReference type="EMBL" id="JAWWNJ010000039">
    <property type="protein sequence ID" value="KAK7021145.1"/>
    <property type="molecule type" value="Genomic_DNA"/>
</dbReference>
<dbReference type="Proteomes" id="UP001362999">
    <property type="component" value="Unassembled WGS sequence"/>
</dbReference>
<keyword evidence="3" id="KW-1185">Reference proteome</keyword>
<reference evidence="2 3" key="1">
    <citation type="journal article" date="2024" name="J Genomics">
        <title>Draft genome sequencing and assembly of Favolaschia claudopus CIRM-BRFM 2984 isolated from oak limbs.</title>
        <authorList>
            <person name="Navarro D."/>
            <person name="Drula E."/>
            <person name="Chaduli D."/>
            <person name="Cazenave R."/>
            <person name="Ahrendt S."/>
            <person name="Wang J."/>
            <person name="Lipzen A."/>
            <person name="Daum C."/>
            <person name="Barry K."/>
            <person name="Grigoriev I.V."/>
            <person name="Favel A."/>
            <person name="Rosso M.N."/>
            <person name="Martin F."/>
        </authorList>
    </citation>
    <scope>NUCLEOTIDE SEQUENCE [LARGE SCALE GENOMIC DNA]</scope>
    <source>
        <strain evidence="2 3">CIRM-BRFM 2984</strain>
    </source>
</reference>
<dbReference type="AlphaFoldDB" id="A0AAW0B8P1"/>
<feature type="region of interest" description="Disordered" evidence="1">
    <location>
        <begin position="264"/>
        <end position="286"/>
    </location>
</feature>
<evidence type="ECO:0000313" key="3">
    <source>
        <dbReference type="Proteomes" id="UP001362999"/>
    </source>
</evidence>
<accession>A0AAW0B8P1</accession>
<feature type="compositionally biased region" description="Acidic residues" evidence="1">
    <location>
        <begin position="266"/>
        <end position="286"/>
    </location>
</feature>